<dbReference type="InterPro" id="IPR000073">
    <property type="entry name" value="AB_hydrolase_1"/>
</dbReference>
<gene>
    <name evidence="2" type="ORF">EV186_103142</name>
</gene>
<sequence length="226" mass="24520">MDFVLLHGTSQGPRGWQLLIDTLAGRGHRAIAVDFPTGRPELLAHDYARIAADQVDVETPVVVAHSGAGLLLPAVADALDARHLVWLAAPVPDFAGGSSFVDQITQDGPELVGDEWRSSGTESTTDPVVAAYFGFHDCDLATLRWAVTTMRLFYPQAVYAEAAPPPPRRPSTAVVPRHDRTLRPEWMARVARERLGVEPVEVDGGHFPHVSRPEELADILVRVSSG</sequence>
<dbReference type="InterPro" id="IPR052897">
    <property type="entry name" value="Sec-Metab_Biosynth_Hydrolase"/>
</dbReference>
<reference evidence="2 3" key="1">
    <citation type="submission" date="2019-03" db="EMBL/GenBank/DDBJ databases">
        <title>Genomic Encyclopedia of Type Strains, Phase IV (KMG-IV): sequencing the most valuable type-strain genomes for metagenomic binning, comparative biology and taxonomic classification.</title>
        <authorList>
            <person name="Goeker M."/>
        </authorList>
    </citation>
    <scope>NUCLEOTIDE SEQUENCE [LARGE SCALE GENOMIC DNA]</scope>
    <source>
        <strain evidence="2 3">DSM 45361</strain>
    </source>
</reference>
<keyword evidence="3" id="KW-1185">Reference proteome</keyword>
<dbReference type="SUPFAM" id="SSF53474">
    <property type="entry name" value="alpha/beta-Hydrolases"/>
    <property type="match status" value="1"/>
</dbReference>
<name>A0A4R6SB92_LABRH</name>
<dbReference type="PANTHER" id="PTHR37017:SF11">
    <property type="entry name" value="ESTERASE_LIPASE_THIOESTERASE DOMAIN-CONTAINING PROTEIN"/>
    <property type="match status" value="1"/>
</dbReference>
<dbReference type="RefSeq" id="WP_133850427.1">
    <property type="nucleotide sequence ID" value="NZ_SNXZ01000003.1"/>
</dbReference>
<evidence type="ECO:0000313" key="2">
    <source>
        <dbReference type="EMBL" id="TDP97181.1"/>
    </source>
</evidence>
<dbReference type="EMBL" id="SNXZ01000003">
    <property type="protein sequence ID" value="TDP97181.1"/>
    <property type="molecule type" value="Genomic_DNA"/>
</dbReference>
<dbReference type="PANTHER" id="PTHR37017">
    <property type="entry name" value="AB HYDROLASE-1 DOMAIN-CONTAINING PROTEIN-RELATED"/>
    <property type="match status" value="1"/>
</dbReference>
<keyword evidence="2" id="KW-0378">Hydrolase</keyword>
<organism evidence="2 3">
    <name type="scientific">Labedaea rhizosphaerae</name>
    <dbReference type="NCBI Taxonomy" id="598644"/>
    <lineage>
        <taxon>Bacteria</taxon>
        <taxon>Bacillati</taxon>
        <taxon>Actinomycetota</taxon>
        <taxon>Actinomycetes</taxon>
        <taxon>Pseudonocardiales</taxon>
        <taxon>Pseudonocardiaceae</taxon>
        <taxon>Labedaea</taxon>
    </lineage>
</organism>
<comment type="caution">
    <text evidence="2">The sequence shown here is derived from an EMBL/GenBank/DDBJ whole genome shotgun (WGS) entry which is preliminary data.</text>
</comment>
<protein>
    <submittedName>
        <fullName evidence="2">Alpha/beta hydrolase family protein</fullName>
    </submittedName>
</protein>
<dbReference type="OrthoDB" id="2972445at2"/>
<feature type="domain" description="AB hydrolase-1" evidence="1">
    <location>
        <begin position="3"/>
        <end position="218"/>
    </location>
</feature>
<dbReference type="InterPro" id="IPR029058">
    <property type="entry name" value="AB_hydrolase_fold"/>
</dbReference>
<evidence type="ECO:0000259" key="1">
    <source>
        <dbReference type="Pfam" id="PF12697"/>
    </source>
</evidence>
<dbReference type="AlphaFoldDB" id="A0A4R6SB92"/>
<dbReference type="GO" id="GO:0016787">
    <property type="term" value="F:hydrolase activity"/>
    <property type="evidence" value="ECO:0007669"/>
    <property type="project" value="UniProtKB-KW"/>
</dbReference>
<dbReference type="Pfam" id="PF12697">
    <property type="entry name" value="Abhydrolase_6"/>
    <property type="match status" value="1"/>
</dbReference>
<accession>A0A4R6SB92</accession>
<dbReference type="Proteomes" id="UP000295444">
    <property type="component" value="Unassembled WGS sequence"/>
</dbReference>
<proteinExistence type="predicted"/>
<dbReference type="Gene3D" id="3.40.50.1820">
    <property type="entry name" value="alpha/beta hydrolase"/>
    <property type="match status" value="1"/>
</dbReference>
<evidence type="ECO:0000313" key="3">
    <source>
        <dbReference type="Proteomes" id="UP000295444"/>
    </source>
</evidence>